<evidence type="ECO:0000256" key="1">
    <source>
        <dbReference type="ARBA" id="ARBA00012417"/>
    </source>
</evidence>
<keyword evidence="3 11" id="KW-0808">Transferase</keyword>
<dbReference type="GO" id="GO:0003887">
    <property type="term" value="F:DNA-directed DNA polymerase activity"/>
    <property type="evidence" value="ECO:0007669"/>
    <property type="project" value="UniProtKB-KW"/>
</dbReference>
<evidence type="ECO:0000256" key="3">
    <source>
        <dbReference type="ARBA" id="ARBA00022679"/>
    </source>
</evidence>
<dbReference type="Gene3D" id="1.20.272.10">
    <property type="match status" value="1"/>
</dbReference>
<dbReference type="Pfam" id="PF06144">
    <property type="entry name" value="DNA_pol3_delta"/>
    <property type="match status" value="1"/>
</dbReference>
<evidence type="ECO:0000256" key="2">
    <source>
        <dbReference type="ARBA" id="ARBA00017703"/>
    </source>
</evidence>
<dbReference type="InterPro" id="IPR008921">
    <property type="entry name" value="DNA_pol3_clamp-load_cplx_C"/>
</dbReference>
<name>A0A6N8U924_9FIRM</name>
<comment type="catalytic activity">
    <reaction evidence="8">
        <text>DNA(n) + a 2'-deoxyribonucleoside 5'-triphosphate = DNA(n+1) + diphosphate</text>
        <dbReference type="Rhea" id="RHEA:22508"/>
        <dbReference type="Rhea" id="RHEA-COMP:17339"/>
        <dbReference type="Rhea" id="RHEA-COMP:17340"/>
        <dbReference type="ChEBI" id="CHEBI:33019"/>
        <dbReference type="ChEBI" id="CHEBI:61560"/>
        <dbReference type="ChEBI" id="CHEBI:173112"/>
        <dbReference type="EC" id="2.7.7.7"/>
    </reaction>
</comment>
<evidence type="ECO:0000313" key="12">
    <source>
        <dbReference type="Proteomes" id="UP000434036"/>
    </source>
</evidence>
<evidence type="ECO:0000259" key="9">
    <source>
        <dbReference type="Pfam" id="PF06144"/>
    </source>
</evidence>
<accession>A0A6N8U924</accession>
<evidence type="ECO:0000256" key="6">
    <source>
        <dbReference type="ARBA" id="ARBA00022932"/>
    </source>
</evidence>
<evidence type="ECO:0000256" key="8">
    <source>
        <dbReference type="ARBA" id="ARBA00049244"/>
    </source>
</evidence>
<dbReference type="InterPro" id="IPR048466">
    <property type="entry name" value="DNA_pol3_delta-like_C"/>
</dbReference>
<dbReference type="AlphaFoldDB" id="A0A6N8U924"/>
<evidence type="ECO:0000256" key="5">
    <source>
        <dbReference type="ARBA" id="ARBA00022705"/>
    </source>
</evidence>
<dbReference type="InterPro" id="IPR005790">
    <property type="entry name" value="DNA_polIII_delta"/>
</dbReference>
<dbReference type="GO" id="GO:0006261">
    <property type="term" value="P:DNA-templated DNA replication"/>
    <property type="evidence" value="ECO:0007669"/>
    <property type="project" value="TreeGrafter"/>
</dbReference>
<keyword evidence="4 11" id="KW-0548">Nucleotidyltransferase</keyword>
<dbReference type="GO" id="GO:0009360">
    <property type="term" value="C:DNA polymerase III complex"/>
    <property type="evidence" value="ECO:0007669"/>
    <property type="project" value="InterPro"/>
</dbReference>
<evidence type="ECO:0000313" key="11">
    <source>
        <dbReference type="EMBL" id="MXQ73955.1"/>
    </source>
</evidence>
<keyword evidence="6" id="KW-0239">DNA-directed DNA polymerase</keyword>
<dbReference type="SUPFAM" id="SSF52540">
    <property type="entry name" value="P-loop containing nucleoside triphosphate hydrolases"/>
    <property type="match status" value="1"/>
</dbReference>
<keyword evidence="5" id="KW-0235">DNA replication</keyword>
<dbReference type="EMBL" id="WUUQ01000002">
    <property type="protein sequence ID" value="MXQ73955.1"/>
    <property type="molecule type" value="Genomic_DNA"/>
</dbReference>
<evidence type="ECO:0000256" key="4">
    <source>
        <dbReference type="ARBA" id="ARBA00022695"/>
    </source>
</evidence>
<feature type="domain" description="DNA polymerase III delta N-terminal" evidence="9">
    <location>
        <begin position="3"/>
        <end position="122"/>
    </location>
</feature>
<dbReference type="Pfam" id="PF21694">
    <property type="entry name" value="DNA_pol3_delta_C"/>
    <property type="match status" value="1"/>
</dbReference>
<comment type="caution">
    <text evidence="11">The sequence shown here is derived from an EMBL/GenBank/DDBJ whole genome shotgun (WGS) entry which is preliminary data.</text>
</comment>
<dbReference type="InterPro" id="IPR010372">
    <property type="entry name" value="DNA_pol3_delta_N"/>
</dbReference>
<proteinExistence type="inferred from homology"/>
<feature type="domain" description="DNA polymerase III delta subunit-like C-terminal" evidence="10">
    <location>
        <begin position="194"/>
        <end position="312"/>
    </location>
</feature>
<dbReference type="NCBIfam" id="TIGR01128">
    <property type="entry name" value="holA"/>
    <property type="match status" value="1"/>
</dbReference>
<dbReference type="SUPFAM" id="SSF48019">
    <property type="entry name" value="post-AAA+ oligomerization domain-like"/>
    <property type="match status" value="1"/>
</dbReference>
<comment type="similarity">
    <text evidence="7">Belongs to the DNA polymerase HolA subunit family.</text>
</comment>
<sequence>MNYVLYGEERALLQKTLSLLIKENSGNDMMNTATYDLMNQSLGMVLDDAQTIPFFGERKVVIAAHADFLSGGGELPDGIEALEQYLKSPMESTVLIFTGEFPKLDSRKKIVKLVQKTCKVLTFSKLDDLGKANYIKEQLAKRNIHMDKAAFQELLKRLPADVGEIMQAMDKLELLSKDIQKADVAALVTRPLDDNVFDLVNAVVKKDIRQSFHLWQDLSALNKDAIYLIAMLASQFRFLYQVKSLQMQGCSEREITQQLGAHPFRVKKSLESVQNLRAEEIMATLASLADLDQQIKGGRIDKDMGFELFLLRTQGD</sequence>
<dbReference type="Proteomes" id="UP000434036">
    <property type="component" value="Unassembled WGS sequence"/>
</dbReference>
<dbReference type="EC" id="2.7.7.7" evidence="1"/>
<evidence type="ECO:0000256" key="7">
    <source>
        <dbReference type="ARBA" id="ARBA00034754"/>
    </source>
</evidence>
<protein>
    <recommendedName>
        <fullName evidence="2">DNA polymerase III subunit delta</fullName>
        <ecNumber evidence="1">2.7.7.7</ecNumber>
    </recommendedName>
</protein>
<dbReference type="Gene3D" id="3.40.50.300">
    <property type="entry name" value="P-loop containing nucleotide triphosphate hydrolases"/>
    <property type="match status" value="1"/>
</dbReference>
<organism evidence="11 12">
    <name type="scientific">Copranaerobaculum intestinale</name>
    <dbReference type="NCBI Taxonomy" id="2692629"/>
    <lineage>
        <taxon>Bacteria</taxon>
        <taxon>Bacillati</taxon>
        <taxon>Bacillota</taxon>
        <taxon>Erysipelotrichia</taxon>
        <taxon>Erysipelotrichales</taxon>
        <taxon>Erysipelotrichaceae</taxon>
        <taxon>Copranaerobaculum</taxon>
    </lineage>
</organism>
<gene>
    <name evidence="11" type="primary">holA</name>
    <name evidence="11" type="ORF">GSF08_08375</name>
</gene>
<dbReference type="PANTHER" id="PTHR34388">
    <property type="entry name" value="DNA POLYMERASE III SUBUNIT DELTA"/>
    <property type="match status" value="1"/>
</dbReference>
<dbReference type="PANTHER" id="PTHR34388:SF1">
    <property type="entry name" value="DNA POLYMERASE III SUBUNIT DELTA"/>
    <property type="match status" value="1"/>
</dbReference>
<keyword evidence="12" id="KW-1185">Reference proteome</keyword>
<evidence type="ECO:0000259" key="10">
    <source>
        <dbReference type="Pfam" id="PF21694"/>
    </source>
</evidence>
<reference evidence="11 12" key="2">
    <citation type="submission" date="2020-01" db="EMBL/GenBank/DDBJ databases">
        <title>Clostridiaceae sp. nov. isolated from the gut of human by culturomics.</title>
        <authorList>
            <person name="Chang Y."/>
        </authorList>
    </citation>
    <scope>NUCLEOTIDE SEQUENCE [LARGE SCALE GENOMIC DNA]</scope>
    <source>
        <strain evidence="11 12">DONG20-135</strain>
    </source>
</reference>
<dbReference type="InterPro" id="IPR027417">
    <property type="entry name" value="P-loop_NTPase"/>
</dbReference>
<dbReference type="GO" id="GO:0003677">
    <property type="term" value="F:DNA binding"/>
    <property type="evidence" value="ECO:0007669"/>
    <property type="project" value="InterPro"/>
</dbReference>
<reference evidence="11 12" key="1">
    <citation type="submission" date="2019-12" db="EMBL/GenBank/DDBJ databases">
        <authorList>
            <person name="Yang R."/>
        </authorList>
    </citation>
    <scope>NUCLEOTIDE SEQUENCE [LARGE SCALE GENOMIC DNA]</scope>
    <source>
        <strain evidence="11 12">DONG20-135</strain>
    </source>
</reference>